<dbReference type="GO" id="GO:0045881">
    <property type="term" value="P:positive regulation of sporulation resulting in formation of a cellular spore"/>
    <property type="evidence" value="ECO:0007669"/>
    <property type="project" value="TreeGrafter"/>
</dbReference>
<evidence type="ECO:0000259" key="2">
    <source>
        <dbReference type="SMART" id="SM00470"/>
    </source>
</evidence>
<dbReference type="SUPFAM" id="SSF110849">
    <property type="entry name" value="ParB/Sulfiredoxin"/>
    <property type="match status" value="1"/>
</dbReference>
<proteinExistence type="predicted"/>
<dbReference type="Pfam" id="PF02195">
    <property type="entry name" value="ParB_N"/>
    <property type="match status" value="1"/>
</dbReference>
<dbReference type="GO" id="GO:0007059">
    <property type="term" value="P:chromosome segregation"/>
    <property type="evidence" value="ECO:0007669"/>
    <property type="project" value="TreeGrafter"/>
</dbReference>
<dbReference type="InterPro" id="IPR003115">
    <property type="entry name" value="ParB_N"/>
</dbReference>
<organism evidence="3 4">
    <name type="scientific">Fischerella major NIES-592</name>
    <dbReference type="NCBI Taxonomy" id="210994"/>
    <lineage>
        <taxon>Bacteria</taxon>
        <taxon>Bacillati</taxon>
        <taxon>Cyanobacteriota</taxon>
        <taxon>Cyanophyceae</taxon>
        <taxon>Nostocales</taxon>
        <taxon>Hapalosiphonaceae</taxon>
        <taxon>Fischerella</taxon>
    </lineage>
</organism>
<dbReference type="PANTHER" id="PTHR33375:SF1">
    <property type="entry name" value="CHROMOSOME-PARTITIONING PROTEIN PARB-RELATED"/>
    <property type="match status" value="1"/>
</dbReference>
<feature type="domain" description="ParB-like N-terminal" evidence="2">
    <location>
        <begin position="2"/>
        <end position="87"/>
    </location>
</feature>
<protein>
    <submittedName>
        <fullName evidence="3">Chromosome partitioning protein ParB</fullName>
    </submittedName>
</protein>
<evidence type="ECO:0000256" key="1">
    <source>
        <dbReference type="SAM" id="Coils"/>
    </source>
</evidence>
<name>A0A1U7GVA2_9CYAN</name>
<dbReference type="InterPro" id="IPR029063">
    <property type="entry name" value="SAM-dependent_MTases_sf"/>
</dbReference>
<feature type="coiled-coil region" evidence="1">
    <location>
        <begin position="195"/>
        <end position="227"/>
    </location>
</feature>
<evidence type="ECO:0000313" key="3">
    <source>
        <dbReference type="EMBL" id="OKH12057.1"/>
    </source>
</evidence>
<dbReference type="CDD" id="cd16409">
    <property type="entry name" value="ParB_N_like"/>
    <property type="match status" value="1"/>
</dbReference>
<gene>
    <name evidence="3" type="ORF">NIES592_19210</name>
</gene>
<dbReference type="RefSeq" id="WP_073556604.1">
    <property type="nucleotide sequence ID" value="NZ_MRCA01000013.1"/>
</dbReference>
<evidence type="ECO:0000313" key="4">
    <source>
        <dbReference type="Proteomes" id="UP000186391"/>
    </source>
</evidence>
<dbReference type="Gene3D" id="3.40.50.150">
    <property type="entry name" value="Vaccinia Virus protein VP39"/>
    <property type="match status" value="1"/>
</dbReference>
<dbReference type="EMBL" id="MRCA01000013">
    <property type="protein sequence ID" value="OKH12057.1"/>
    <property type="molecule type" value="Genomic_DNA"/>
</dbReference>
<dbReference type="InterPro" id="IPR036086">
    <property type="entry name" value="ParB/Sulfiredoxin_sf"/>
</dbReference>
<dbReference type="SMART" id="SM00470">
    <property type="entry name" value="ParB"/>
    <property type="match status" value="1"/>
</dbReference>
<dbReference type="Gene3D" id="3.90.1530.10">
    <property type="entry name" value="Conserved hypothetical protein from pyrococcus furiosus pfu- 392566-001, ParB domain"/>
    <property type="match status" value="1"/>
</dbReference>
<accession>A0A1U7GVA2</accession>
<dbReference type="SUPFAM" id="SSF53335">
    <property type="entry name" value="S-adenosyl-L-methionine-dependent methyltransferases"/>
    <property type="match status" value="1"/>
</dbReference>
<dbReference type="GO" id="GO:0005694">
    <property type="term" value="C:chromosome"/>
    <property type="evidence" value="ECO:0007669"/>
    <property type="project" value="TreeGrafter"/>
</dbReference>
<keyword evidence="4" id="KW-1185">Reference proteome</keyword>
<keyword evidence="1" id="KW-0175">Coiled coil</keyword>
<sequence length="454" mass="50705">MPKIPIEKIKIGVNRRPLNGEKVKDLKESIQANGLLNPITVDQNHNLIAGLHRLTACQMLGLEEIECNVVSYEDAEQSRLAEIDENLIRNELEPLERNELWLEREQILQRMGLRAKPGDNQYTLKGSATISPPAKTTRDIAKQTGFSERTLQQGLQIAKAIHPDVKQLIKDTPLAKSTTAQLEIARTATAERTLAEKAEEAALLAKAKGEEQEAERQAQLAAQARAKQKELQLLAFKSAIAQKQAKSAVKKVANRVQQIDHKANIILKEAQVKVGDELILGRHLVYCGDTSSQSFRQLLPSNAALAIATLSHTWNHDYLVDEARIVAVVRSQDNIYEFCSQTRMPYQYELIISNMYIGIFSHQSISKPQTPIHIEGIEGIINYLINLYTSHKDQFVIAPFMGNGEILNACERMGRICFIGDQNPELVSREIIRWEKWTGKKASRGGGLGVPSGD</sequence>
<dbReference type="Proteomes" id="UP000186391">
    <property type="component" value="Unassembled WGS sequence"/>
</dbReference>
<reference evidence="3 4" key="1">
    <citation type="submission" date="2016-11" db="EMBL/GenBank/DDBJ databases">
        <title>Draft Genome Sequences of Nine Cyanobacterial Strains from Diverse Habitats.</title>
        <authorList>
            <person name="Zhu T."/>
            <person name="Hou S."/>
            <person name="Lu X."/>
            <person name="Hess W.R."/>
        </authorList>
    </citation>
    <scope>NUCLEOTIDE SEQUENCE [LARGE SCALE GENOMIC DNA]</scope>
    <source>
        <strain evidence="3 4">NIES-592</strain>
    </source>
</reference>
<dbReference type="AlphaFoldDB" id="A0A1U7GVA2"/>
<comment type="caution">
    <text evidence="3">The sequence shown here is derived from an EMBL/GenBank/DDBJ whole genome shotgun (WGS) entry which is preliminary data.</text>
</comment>
<dbReference type="PANTHER" id="PTHR33375">
    <property type="entry name" value="CHROMOSOME-PARTITIONING PROTEIN PARB-RELATED"/>
    <property type="match status" value="1"/>
</dbReference>
<dbReference type="InterPro" id="IPR050336">
    <property type="entry name" value="Chromosome_partition/occlusion"/>
</dbReference>
<dbReference type="OrthoDB" id="9773571at2"/>